<sequence length="157" mass="17452">MATDGADADLNLLIELDSSSGLAEDMPAARALFEHGTSTGKKFDDCALFKNPRIPSLKSVANPEISLLSSGEASFNEGDYDIKSIPKASDFYDDDDFQLMMSCSSNELEEMVHGSVKECVKHVFEIFVVYRSRFSSGLAFHQPYWNVCHDPVFQRPN</sequence>
<dbReference type="AlphaFoldDB" id="A0AAV4MXI7"/>
<evidence type="ECO:0000313" key="2">
    <source>
        <dbReference type="Proteomes" id="UP001054837"/>
    </source>
</evidence>
<accession>A0AAV4MXI7</accession>
<evidence type="ECO:0000313" key="1">
    <source>
        <dbReference type="EMBL" id="GIX77154.1"/>
    </source>
</evidence>
<dbReference type="EMBL" id="BPLQ01000991">
    <property type="protein sequence ID" value="GIX77154.1"/>
    <property type="molecule type" value="Genomic_DNA"/>
</dbReference>
<protein>
    <submittedName>
        <fullName evidence="1">Uncharacterized protein</fullName>
    </submittedName>
</protein>
<proteinExistence type="predicted"/>
<comment type="caution">
    <text evidence="1">The sequence shown here is derived from an EMBL/GenBank/DDBJ whole genome shotgun (WGS) entry which is preliminary data.</text>
</comment>
<organism evidence="1 2">
    <name type="scientific">Caerostris darwini</name>
    <dbReference type="NCBI Taxonomy" id="1538125"/>
    <lineage>
        <taxon>Eukaryota</taxon>
        <taxon>Metazoa</taxon>
        <taxon>Ecdysozoa</taxon>
        <taxon>Arthropoda</taxon>
        <taxon>Chelicerata</taxon>
        <taxon>Arachnida</taxon>
        <taxon>Araneae</taxon>
        <taxon>Araneomorphae</taxon>
        <taxon>Entelegynae</taxon>
        <taxon>Araneoidea</taxon>
        <taxon>Araneidae</taxon>
        <taxon>Caerostris</taxon>
    </lineage>
</organism>
<reference evidence="1 2" key="1">
    <citation type="submission" date="2021-06" db="EMBL/GenBank/DDBJ databases">
        <title>Caerostris darwini draft genome.</title>
        <authorList>
            <person name="Kono N."/>
            <person name="Arakawa K."/>
        </authorList>
    </citation>
    <scope>NUCLEOTIDE SEQUENCE [LARGE SCALE GENOMIC DNA]</scope>
</reference>
<dbReference type="Proteomes" id="UP001054837">
    <property type="component" value="Unassembled WGS sequence"/>
</dbReference>
<keyword evidence="2" id="KW-1185">Reference proteome</keyword>
<name>A0AAV4MXI7_9ARAC</name>
<gene>
    <name evidence="1" type="ORF">CDAR_493021</name>
</gene>